<keyword evidence="2" id="KW-1185">Reference proteome</keyword>
<reference evidence="1" key="1">
    <citation type="submission" date="2020-05" db="EMBL/GenBank/DDBJ databases">
        <title>Large-scale comparative analyses of tick genomes elucidate their genetic diversity and vector capacities.</title>
        <authorList>
            <person name="Jia N."/>
            <person name="Wang J."/>
            <person name="Shi W."/>
            <person name="Du L."/>
            <person name="Sun Y."/>
            <person name="Zhan W."/>
            <person name="Jiang J."/>
            <person name="Wang Q."/>
            <person name="Zhang B."/>
            <person name="Ji P."/>
            <person name="Sakyi L.B."/>
            <person name="Cui X."/>
            <person name="Yuan T."/>
            <person name="Jiang B."/>
            <person name="Yang W."/>
            <person name="Lam T.T.-Y."/>
            <person name="Chang Q."/>
            <person name="Ding S."/>
            <person name="Wang X."/>
            <person name="Zhu J."/>
            <person name="Ruan X."/>
            <person name="Zhao L."/>
            <person name="Wei J."/>
            <person name="Que T."/>
            <person name="Du C."/>
            <person name="Cheng J."/>
            <person name="Dai P."/>
            <person name="Han X."/>
            <person name="Huang E."/>
            <person name="Gao Y."/>
            <person name="Liu J."/>
            <person name="Shao H."/>
            <person name="Ye R."/>
            <person name="Li L."/>
            <person name="Wei W."/>
            <person name="Wang X."/>
            <person name="Wang C."/>
            <person name="Yang T."/>
            <person name="Huo Q."/>
            <person name="Li W."/>
            <person name="Guo W."/>
            <person name="Chen H."/>
            <person name="Zhou L."/>
            <person name="Ni X."/>
            <person name="Tian J."/>
            <person name="Zhou Y."/>
            <person name="Sheng Y."/>
            <person name="Liu T."/>
            <person name="Pan Y."/>
            <person name="Xia L."/>
            <person name="Li J."/>
            <person name="Zhao F."/>
            <person name="Cao W."/>
        </authorList>
    </citation>
    <scope>NUCLEOTIDE SEQUENCE</scope>
    <source>
        <strain evidence="1">Dsil-2018</strain>
    </source>
</reference>
<evidence type="ECO:0000313" key="1">
    <source>
        <dbReference type="EMBL" id="KAH7980467.1"/>
    </source>
</evidence>
<gene>
    <name evidence="1" type="ORF">HPB49_016359</name>
</gene>
<dbReference type="Proteomes" id="UP000821865">
    <property type="component" value="Chromosome 1"/>
</dbReference>
<accession>A0ACB8E1C5</accession>
<proteinExistence type="predicted"/>
<sequence>MPRAWWRHVALGMPTPGCSSNSSDEGSQLDWAIAGYRACAQEALRFLIEQEQLPGNNPVVLGLWRHLALQELTMDVDSVMSQQAAEGDLPLHVPAEDEDPSGSSEEETSHQLRGQGQDLLISRDPQPSSDCPQSLVDTLPPVMPSCVNSAPIARRRTSPTAELCRRAQE</sequence>
<protein>
    <submittedName>
        <fullName evidence="1">Uncharacterized protein</fullName>
    </submittedName>
</protein>
<name>A0ACB8E1C5_DERSI</name>
<comment type="caution">
    <text evidence="1">The sequence shown here is derived from an EMBL/GenBank/DDBJ whole genome shotgun (WGS) entry which is preliminary data.</text>
</comment>
<dbReference type="EMBL" id="CM023470">
    <property type="protein sequence ID" value="KAH7980467.1"/>
    <property type="molecule type" value="Genomic_DNA"/>
</dbReference>
<organism evidence="1 2">
    <name type="scientific">Dermacentor silvarum</name>
    <name type="common">Tick</name>
    <dbReference type="NCBI Taxonomy" id="543639"/>
    <lineage>
        <taxon>Eukaryota</taxon>
        <taxon>Metazoa</taxon>
        <taxon>Ecdysozoa</taxon>
        <taxon>Arthropoda</taxon>
        <taxon>Chelicerata</taxon>
        <taxon>Arachnida</taxon>
        <taxon>Acari</taxon>
        <taxon>Parasitiformes</taxon>
        <taxon>Ixodida</taxon>
        <taxon>Ixodoidea</taxon>
        <taxon>Ixodidae</taxon>
        <taxon>Rhipicephalinae</taxon>
        <taxon>Dermacentor</taxon>
    </lineage>
</organism>
<evidence type="ECO:0000313" key="2">
    <source>
        <dbReference type="Proteomes" id="UP000821865"/>
    </source>
</evidence>